<evidence type="ECO:0000313" key="2">
    <source>
        <dbReference type="EMBL" id="KAK9822452.1"/>
    </source>
</evidence>
<dbReference type="InterPro" id="IPR016166">
    <property type="entry name" value="FAD-bd_PCMH"/>
</dbReference>
<dbReference type="InterPro" id="IPR006094">
    <property type="entry name" value="Oxid_FAD_bind_N"/>
</dbReference>
<protein>
    <recommendedName>
        <fullName evidence="1">FAD-binding PCMH-type domain-containing protein</fullName>
    </recommendedName>
</protein>
<dbReference type="GO" id="GO:0071949">
    <property type="term" value="F:FAD binding"/>
    <property type="evidence" value="ECO:0007669"/>
    <property type="project" value="InterPro"/>
</dbReference>
<comment type="caution">
    <text evidence="2">The sequence shown here is derived from an EMBL/GenBank/DDBJ whole genome shotgun (WGS) entry which is preliminary data.</text>
</comment>
<dbReference type="Pfam" id="PF01565">
    <property type="entry name" value="FAD_binding_4"/>
    <property type="match status" value="1"/>
</dbReference>
<dbReference type="PROSITE" id="PS51387">
    <property type="entry name" value="FAD_PCMH"/>
    <property type="match status" value="1"/>
</dbReference>
<reference evidence="2 3" key="1">
    <citation type="journal article" date="2024" name="Nat. Commun.">
        <title>Phylogenomics reveals the evolutionary origins of lichenization in chlorophyte algae.</title>
        <authorList>
            <person name="Puginier C."/>
            <person name="Libourel C."/>
            <person name="Otte J."/>
            <person name="Skaloud P."/>
            <person name="Haon M."/>
            <person name="Grisel S."/>
            <person name="Petersen M."/>
            <person name="Berrin J.G."/>
            <person name="Delaux P.M."/>
            <person name="Dal Grande F."/>
            <person name="Keller J."/>
        </authorList>
    </citation>
    <scope>NUCLEOTIDE SEQUENCE [LARGE SCALE GENOMIC DNA]</scope>
    <source>
        <strain evidence="2 3">SAG 245.80</strain>
    </source>
</reference>
<dbReference type="InterPro" id="IPR036318">
    <property type="entry name" value="FAD-bd_PCMH-like_sf"/>
</dbReference>
<name>A0AAW1QMK3_9CHLO</name>
<dbReference type="InterPro" id="IPR016169">
    <property type="entry name" value="FAD-bd_PCMH_sub2"/>
</dbReference>
<proteinExistence type="predicted"/>
<feature type="domain" description="FAD-binding PCMH-type" evidence="1">
    <location>
        <begin position="1"/>
        <end position="144"/>
    </location>
</feature>
<sequence length="378" mass="41166">MPTNVSGPANLTNWNKSVLFTAARLVFPVDISDIQAGRMVARVQAGVTLLQLHAYLALRGLECSFAPEIGDATVGSLASSTSKDSSLAAPGFFAALVASITFVDEDGELVMLDRAANAAALEDYTSSFSMRGITVELTLVVRPAALIRTVTTSLPTNAALPAALLRLRAEADSMWAAVGLDGAIVEQRWRLPPDSGNFTSAESLVEFYRSYRFNMFSQGRYDQAGTVLPKVAPVHLTHHRYQLVNHYTPVTAEQPRLDFSYFEYPDLLDFERAVAALLRFARGFCDRTGFAPGAFALYFVQRTGRRHARLNYGGPPGWSFVFDPISDDPAEPRWADFCAQLLPLARSLGARLLTSIFLHLLAKDAPAPSGTWQLGAST</sequence>
<dbReference type="AlphaFoldDB" id="A0AAW1QMK3"/>
<dbReference type="Proteomes" id="UP001445335">
    <property type="component" value="Unassembled WGS sequence"/>
</dbReference>
<dbReference type="Gene3D" id="3.30.465.10">
    <property type="match status" value="1"/>
</dbReference>
<dbReference type="EMBL" id="JALJOU010000087">
    <property type="protein sequence ID" value="KAK9822452.1"/>
    <property type="molecule type" value="Genomic_DNA"/>
</dbReference>
<evidence type="ECO:0000259" key="1">
    <source>
        <dbReference type="PROSITE" id="PS51387"/>
    </source>
</evidence>
<organism evidence="2 3">
    <name type="scientific">Elliptochloris bilobata</name>
    <dbReference type="NCBI Taxonomy" id="381761"/>
    <lineage>
        <taxon>Eukaryota</taxon>
        <taxon>Viridiplantae</taxon>
        <taxon>Chlorophyta</taxon>
        <taxon>core chlorophytes</taxon>
        <taxon>Trebouxiophyceae</taxon>
        <taxon>Trebouxiophyceae incertae sedis</taxon>
        <taxon>Elliptochloris clade</taxon>
        <taxon>Elliptochloris</taxon>
    </lineage>
</organism>
<evidence type="ECO:0000313" key="3">
    <source>
        <dbReference type="Proteomes" id="UP001445335"/>
    </source>
</evidence>
<accession>A0AAW1QMK3</accession>
<dbReference type="SUPFAM" id="SSF56176">
    <property type="entry name" value="FAD-binding/transporter-associated domain-like"/>
    <property type="match status" value="1"/>
</dbReference>
<gene>
    <name evidence="2" type="ORF">WJX81_001815</name>
</gene>
<keyword evidence="3" id="KW-1185">Reference proteome</keyword>